<dbReference type="RefSeq" id="WP_209896194.1">
    <property type="nucleotide sequence ID" value="NZ_JAGGMR010000001.1"/>
</dbReference>
<accession>A0ABS4QPF8</accession>
<evidence type="ECO:0000313" key="2">
    <source>
        <dbReference type="Proteomes" id="UP001519325"/>
    </source>
</evidence>
<keyword evidence="2" id="KW-1185">Reference proteome</keyword>
<protein>
    <submittedName>
        <fullName evidence="1">Uncharacterized protein</fullName>
    </submittedName>
</protein>
<gene>
    <name evidence="1" type="ORF">BJ987_005884</name>
</gene>
<reference evidence="1 2" key="1">
    <citation type="submission" date="2021-03" db="EMBL/GenBank/DDBJ databases">
        <title>Sequencing the genomes of 1000 actinobacteria strains.</title>
        <authorList>
            <person name="Klenk H.-P."/>
        </authorList>
    </citation>
    <scope>NUCLEOTIDE SEQUENCE [LARGE SCALE GENOMIC DNA]</scope>
    <source>
        <strain evidence="1 2">DSM 45516</strain>
    </source>
</reference>
<dbReference type="EMBL" id="JAGGMR010000001">
    <property type="protein sequence ID" value="MBP2192983.1"/>
    <property type="molecule type" value="Genomic_DNA"/>
</dbReference>
<organism evidence="1 2">
    <name type="scientific">Nocardia goodfellowii</name>
    <dbReference type="NCBI Taxonomy" id="882446"/>
    <lineage>
        <taxon>Bacteria</taxon>
        <taxon>Bacillati</taxon>
        <taxon>Actinomycetota</taxon>
        <taxon>Actinomycetes</taxon>
        <taxon>Mycobacteriales</taxon>
        <taxon>Nocardiaceae</taxon>
        <taxon>Nocardia</taxon>
    </lineage>
</organism>
<evidence type="ECO:0000313" key="1">
    <source>
        <dbReference type="EMBL" id="MBP2192983.1"/>
    </source>
</evidence>
<dbReference type="Proteomes" id="UP001519325">
    <property type="component" value="Unassembled WGS sequence"/>
</dbReference>
<sequence>MTVQAATIDYKGPNQTGETSYGYLAQADRYGHANSRDLQESGFYEQIKSVRLFVQHAPPAAQRHRGVAPRLYGFGRKSFQ</sequence>
<comment type="caution">
    <text evidence="1">The sequence shown here is derived from an EMBL/GenBank/DDBJ whole genome shotgun (WGS) entry which is preliminary data.</text>
</comment>
<proteinExistence type="predicted"/>
<name>A0ABS4QPF8_9NOCA</name>